<keyword evidence="1" id="KW-0547">Nucleotide-binding</keyword>
<keyword evidence="1" id="KW-0347">Helicase</keyword>
<dbReference type="Pfam" id="PF05970">
    <property type="entry name" value="PIF1"/>
    <property type="match status" value="1"/>
</dbReference>
<keyword evidence="1" id="KW-0233">DNA recombination</keyword>
<dbReference type="EC" id="5.6.2.3" evidence="1"/>
<protein>
    <recommendedName>
        <fullName evidence="1">ATP-dependent DNA helicase</fullName>
        <ecNumber evidence="1">5.6.2.3</ecNumber>
    </recommendedName>
</protein>
<comment type="catalytic activity">
    <reaction evidence="1">
        <text>ATP + H2O = ADP + phosphate + H(+)</text>
        <dbReference type="Rhea" id="RHEA:13065"/>
        <dbReference type="ChEBI" id="CHEBI:15377"/>
        <dbReference type="ChEBI" id="CHEBI:15378"/>
        <dbReference type="ChEBI" id="CHEBI:30616"/>
        <dbReference type="ChEBI" id="CHEBI:43474"/>
        <dbReference type="ChEBI" id="CHEBI:456216"/>
        <dbReference type="EC" id="5.6.2.3"/>
    </reaction>
</comment>
<keyword evidence="1" id="KW-0067">ATP-binding</keyword>
<accession>A0A8T2GQU0</accession>
<dbReference type="InterPro" id="IPR025476">
    <property type="entry name" value="Helitron_helicase-like"/>
</dbReference>
<dbReference type="PANTHER" id="PTHR10492">
    <property type="match status" value="1"/>
</dbReference>
<keyword evidence="1" id="KW-0234">DNA repair</keyword>
<evidence type="ECO:0000259" key="2">
    <source>
        <dbReference type="Pfam" id="PF02721"/>
    </source>
</evidence>
<dbReference type="CDD" id="cd04480">
    <property type="entry name" value="RPA1_DBD_A_like"/>
    <property type="match status" value="1"/>
</dbReference>
<sequence>MAEVDVVAIPSKANYVAFDALRLGRSTQQVVGRLLRFWDARNIKKDGQFMGIVLLLLDEKCSVIHAFIPAALASHFRQVLREGIIFNVSGFEVGRCTKIYKITDNPFLLRFLPATTIIEVSDVGPTIESEKFMLRNFDNLQALANTNIELPGQITFVQGSNLNDPTSTQRLVLRYRIDSYVIVYLSLWDDVAATFRAHLSSGDTIYSVMLITTVNPKMFGGNLYLNSTPATRFFFYSSIQPIQEFIKRMGIKSGESIARADTAAGIRKKEMVSIHQLHKFISKTDEQMYCKRMGGLMCHVLDVAENWKKLEMFYAATNVLPPEPQPPQMLKKLLTESPHYQRNIRTYNSILAFTSMGAQIDKNVMHKGGPFTFRIHGQNHHKLGSLVPEEGKPPKILQLYIFDTANEVHNRISAVKRTTKVGELNEKIVKDLITTVDTFNCLAKVFRKARDRYEAGDCPEFSIKLIGQKKKGKQYDMPTTDEIAGLIVGDFSKNIGERDVIVHHKSSGLQQISDLHPLFMTLQYPLLLNQKKLRADQYNNVKDAVARGDTDAKSIGKRVILPASYTGSPRYRVEKYHDAMAICRWYGNPDLFITMTTNPKWEEISEHLKTYGNDAANVRPDIECRVFKIKLDELLADFNKGLFFPKPIAIVYTIEFQKRGLPHAHILLWLQGDLKKPTPNDIDKYISAEIPDKDKDPEGHTLVEQHMMHGPCGKDRPSSPCMEKGICSKKFPREFVKHTKMNESGFILYRRRNDQRYVLKGQTRLDNRFVVPHNLEILKKYKTHINVEWCNKSSAIKYLFKYITKGVDKATFIIQKGNSVNGQGSGNGFEEKPRNEINEYLDCRYLSACEAMWRIFMFNIHHHNPPVQRLPLHLPGEQSTIFEEEENLENVEYRYGHERTMLTEYFELNKICEDARKLKYVQVPTMFVWDSTNKMYTRRKQRENIGRIVNILPTAGDLYYLRILLNKVKGATSFDYLKTVGGVVHESFKAACHTRGLLDGDKEWHDAMDEAAQWSTSYLLRSLFVLILIYCEVSEPLKLWSHCWESMADDVFRKQQRHLNFPQLELKAEELEKYTLIEIETLLRQHEKSLSDYPEMPQPENKLNEQQRIIYDDVLKSVINKEGKLFFLYGAGGTGKTFLYKTIISALRSNGKNVMPVASSAIAALLLPGGRTAHSRFKIPINVHEDSICDIKIGSMLANVLSKVDLIIWDEAPMAHRHTFEAVDRTLRDILSVGDEKALTKTFGGKTVLLGGDFRQILPVIPQGTRQETVSAAINRSYLWESCHKYLLSQNMRVQPEEIKFAEWILQVGDGEAPRKTHGIDDDQEEDNIIIDKNLLLPETENPLEVLCRSVFPDFTNTFQDLENLKGTAVLTPRNETVDEINDYLLSKVPGLAKEYFSADSIDRDEALTEEGFEMSYPMEYLNSLEFPGLPAHRLCLKVGVPIMLLRNLNQKEGLCNGTRLIVTHLGDKVLKAEILSDTTKERKKVLIPRIILSPQDSKHPFTLRRRQFPVRMCYAMTINKSQGQTLNRVALYLPKPVFSHGQLYVALSRVTSPKGLTVLDTSKKKEGKYVTNIVYREVFNGLPAITGQQNGEHHKKPDILET</sequence>
<evidence type="ECO:0000259" key="4">
    <source>
        <dbReference type="Pfam" id="PF14214"/>
    </source>
</evidence>
<dbReference type="Pfam" id="PF14214">
    <property type="entry name" value="Helitron_like_N"/>
    <property type="match status" value="1"/>
</dbReference>
<keyword evidence="7" id="KW-1185">Reference proteome</keyword>
<evidence type="ECO:0000313" key="6">
    <source>
        <dbReference type="EMBL" id="KAG7649613.1"/>
    </source>
</evidence>
<dbReference type="CDD" id="cd18809">
    <property type="entry name" value="SF1_C_RecD"/>
    <property type="match status" value="1"/>
</dbReference>
<name>A0A8T2GQU0_9BRAS</name>
<comment type="caution">
    <text evidence="6">The sequence shown here is derived from an EMBL/GenBank/DDBJ whole genome shotgun (WGS) entry which is preliminary data.</text>
</comment>
<comment type="similarity">
    <text evidence="1">Belongs to the helicase family.</text>
</comment>
<dbReference type="GO" id="GO:0016787">
    <property type="term" value="F:hydrolase activity"/>
    <property type="evidence" value="ECO:0007669"/>
    <property type="project" value="UniProtKB-KW"/>
</dbReference>
<proteinExistence type="inferred from homology"/>
<evidence type="ECO:0000259" key="5">
    <source>
        <dbReference type="Pfam" id="PF21530"/>
    </source>
</evidence>
<dbReference type="InterPro" id="IPR010285">
    <property type="entry name" value="DNA_helicase_pif1-like_DEAD"/>
</dbReference>
<dbReference type="Pfam" id="PF21530">
    <property type="entry name" value="Pif1_2B_dom"/>
    <property type="match status" value="1"/>
</dbReference>
<feature type="domain" description="DNA helicase Pif1-like 2B" evidence="5">
    <location>
        <begin position="1420"/>
        <end position="1466"/>
    </location>
</feature>
<gene>
    <name evidence="6" type="ORF">ISN45_At01g046510</name>
</gene>
<feature type="domain" description="DNA helicase Pif1-like DEAD-box helicase" evidence="3">
    <location>
        <begin position="1102"/>
        <end position="1317"/>
    </location>
</feature>
<dbReference type="EMBL" id="JAEFBK010000001">
    <property type="protein sequence ID" value="KAG7649613.1"/>
    <property type="molecule type" value="Genomic_DNA"/>
</dbReference>
<dbReference type="GO" id="GO:0000723">
    <property type="term" value="P:telomere maintenance"/>
    <property type="evidence" value="ECO:0007669"/>
    <property type="project" value="InterPro"/>
</dbReference>
<dbReference type="Proteomes" id="UP000694240">
    <property type="component" value="Chromosome 1"/>
</dbReference>
<comment type="cofactor">
    <cofactor evidence="1">
        <name>Mg(2+)</name>
        <dbReference type="ChEBI" id="CHEBI:18420"/>
    </cofactor>
</comment>
<feature type="domain" description="Replication protein A 70 kDa DNA-binding subunit B/D first OB fold" evidence="2">
    <location>
        <begin position="33"/>
        <end position="118"/>
    </location>
</feature>
<keyword evidence="1" id="KW-0227">DNA damage</keyword>
<dbReference type="InterPro" id="IPR049163">
    <property type="entry name" value="Pif1-like_2B_dom"/>
</dbReference>
<evidence type="ECO:0000313" key="7">
    <source>
        <dbReference type="Proteomes" id="UP000694240"/>
    </source>
</evidence>
<dbReference type="InterPro" id="IPR003871">
    <property type="entry name" value="RFA1B/D_OB_1st"/>
</dbReference>
<dbReference type="PANTHER" id="PTHR10492:SF90">
    <property type="entry name" value="ATP-DEPENDENT DNA HELICASE"/>
    <property type="match status" value="1"/>
</dbReference>
<organism evidence="6 7">
    <name type="scientific">Arabidopsis thaliana x Arabidopsis arenosa</name>
    <dbReference type="NCBI Taxonomy" id="1240361"/>
    <lineage>
        <taxon>Eukaryota</taxon>
        <taxon>Viridiplantae</taxon>
        <taxon>Streptophyta</taxon>
        <taxon>Embryophyta</taxon>
        <taxon>Tracheophyta</taxon>
        <taxon>Spermatophyta</taxon>
        <taxon>Magnoliopsida</taxon>
        <taxon>eudicotyledons</taxon>
        <taxon>Gunneridae</taxon>
        <taxon>Pentapetalae</taxon>
        <taxon>rosids</taxon>
        <taxon>malvids</taxon>
        <taxon>Brassicales</taxon>
        <taxon>Brassicaceae</taxon>
        <taxon>Camelineae</taxon>
        <taxon>Arabidopsis</taxon>
    </lineage>
</organism>
<dbReference type="Pfam" id="PF02721">
    <property type="entry name" value="DUF223"/>
    <property type="match status" value="1"/>
</dbReference>
<feature type="domain" description="Helitron helicase-like" evidence="4">
    <location>
        <begin position="528"/>
        <end position="668"/>
    </location>
</feature>
<evidence type="ECO:0000259" key="3">
    <source>
        <dbReference type="Pfam" id="PF05970"/>
    </source>
</evidence>
<reference evidence="6 7" key="1">
    <citation type="submission" date="2020-12" db="EMBL/GenBank/DDBJ databases">
        <title>Concerted genomic and epigenomic changes stabilize Arabidopsis allopolyploids.</title>
        <authorList>
            <person name="Chen Z."/>
        </authorList>
    </citation>
    <scope>NUCLEOTIDE SEQUENCE [LARGE SCALE GENOMIC DNA]</scope>
    <source>
        <strain evidence="6">Allo738</strain>
        <tissue evidence="6">Leaf</tissue>
    </source>
</reference>
<dbReference type="FunFam" id="3.40.50.300:FF:002884">
    <property type="entry name" value="ATP-dependent DNA helicase"/>
    <property type="match status" value="1"/>
</dbReference>
<keyword evidence="1 6" id="KW-0378">Hydrolase</keyword>
<dbReference type="GO" id="GO:0006310">
    <property type="term" value="P:DNA recombination"/>
    <property type="evidence" value="ECO:0007669"/>
    <property type="project" value="UniProtKB-KW"/>
</dbReference>
<dbReference type="GO" id="GO:0006281">
    <property type="term" value="P:DNA repair"/>
    <property type="evidence" value="ECO:0007669"/>
    <property type="project" value="UniProtKB-KW"/>
</dbReference>
<dbReference type="GO" id="GO:0043139">
    <property type="term" value="F:5'-3' DNA helicase activity"/>
    <property type="evidence" value="ECO:0007669"/>
    <property type="project" value="UniProtKB-EC"/>
</dbReference>
<dbReference type="GO" id="GO:0005524">
    <property type="term" value="F:ATP binding"/>
    <property type="evidence" value="ECO:0007669"/>
    <property type="project" value="UniProtKB-KW"/>
</dbReference>
<evidence type="ECO:0000256" key="1">
    <source>
        <dbReference type="RuleBase" id="RU363044"/>
    </source>
</evidence>